<organism evidence="1 2">
    <name type="scientific">Pleurotus eryngii</name>
    <name type="common">Boletus of the steppes</name>
    <dbReference type="NCBI Taxonomy" id="5323"/>
    <lineage>
        <taxon>Eukaryota</taxon>
        <taxon>Fungi</taxon>
        <taxon>Dikarya</taxon>
        <taxon>Basidiomycota</taxon>
        <taxon>Agaricomycotina</taxon>
        <taxon>Agaricomycetes</taxon>
        <taxon>Agaricomycetidae</taxon>
        <taxon>Agaricales</taxon>
        <taxon>Pleurotineae</taxon>
        <taxon>Pleurotaceae</taxon>
        <taxon>Pleurotus</taxon>
    </lineage>
</organism>
<dbReference type="Proteomes" id="UP000807025">
    <property type="component" value="Unassembled WGS sequence"/>
</dbReference>
<name>A0A9P6D5H0_PLEER</name>
<evidence type="ECO:0000313" key="2">
    <source>
        <dbReference type="Proteomes" id="UP000807025"/>
    </source>
</evidence>
<dbReference type="OrthoDB" id="3053636at2759"/>
<comment type="caution">
    <text evidence="1">The sequence shown here is derived from an EMBL/GenBank/DDBJ whole genome shotgun (WGS) entry which is preliminary data.</text>
</comment>
<proteinExistence type="predicted"/>
<dbReference type="EMBL" id="MU154585">
    <property type="protein sequence ID" value="KAF9493446.1"/>
    <property type="molecule type" value="Genomic_DNA"/>
</dbReference>
<sequence length="62" mass="6923">MHQSFKQKLATEITLLANKASGWHFSAVHASAEQFENFSMVDMACCLETKAPLVWDVIGHLC</sequence>
<dbReference type="AlphaFoldDB" id="A0A9P6D5H0"/>
<gene>
    <name evidence="1" type="ORF">BDN71DRAFT_1394940</name>
</gene>
<evidence type="ECO:0000313" key="1">
    <source>
        <dbReference type="EMBL" id="KAF9493446.1"/>
    </source>
</evidence>
<protein>
    <submittedName>
        <fullName evidence="1">Uncharacterized protein</fullName>
    </submittedName>
</protein>
<keyword evidence="2" id="KW-1185">Reference proteome</keyword>
<accession>A0A9P6D5H0</accession>
<reference evidence="1" key="1">
    <citation type="submission" date="2020-11" db="EMBL/GenBank/DDBJ databases">
        <authorList>
            <consortium name="DOE Joint Genome Institute"/>
            <person name="Ahrendt S."/>
            <person name="Riley R."/>
            <person name="Andreopoulos W."/>
            <person name="Labutti K."/>
            <person name="Pangilinan J."/>
            <person name="Ruiz-Duenas F.J."/>
            <person name="Barrasa J.M."/>
            <person name="Sanchez-Garcia M."/>
            <person name="Camarero S."/>
            <person name="Miyauchi S."/>
            <person name="Serrano A."/>
            <person name="Linde D."/>
            <person name="Babiker R."/>
            <person name="Drula E."/>
            <person name="Ayuso-Fernandez I."/>
            <person name="Pacheco R."/>
            <person name="Padilla G."/>
            <person name="Ferreira P."/>
            <person name="Barriuso J."/>
            <person name="Kellner H."/>
            <person name="Castanera R."/>
            <person name="Alfaro M."/>
            <person name="Ramirez L."/>
            <person name="Pisabarro A.G."/>
            <person name="Kuo A."/>
            <person name="Tritt A."/>
            <person name="Lipzen A."/>
            <person name="He G."/>
            <person name="Yan M."/>
            <person name="Ng V."/>
            <person name="Cullen D."/>
            <person name="Martin F."/>
            <person name="Rosso M.-N."/>
            <person name="Henrissat B."/>
            <person name="Hibbett D."/>
            <person name="Martinez A.T."/>
            <person name="Grigoriev I.V."/>
        </authorList>
    </citation>
    <scope>NUCLEOTIDE SEQUENCE</scope>
    <source>
        <strain evidence="1">ATCC 90797</strain>
    </source>
</reference>